<sequence length="818" mass="86572">MNKKTGKCFTAAAGMLSLMMASSSLMSVASAQTVVEDGVGTMAPEAPVADGVATNKARTTYYKNRHYDVPENREVGAYYASWGVYGGRDYAPHQVPVERLTHVYVAFGGICGENPAAYSNGAGLKSSCQDLGRDNSNGAYYLSQSLLNRGGSASLSNGEVSFVDDNWAYWDRGYTDSNGNAYEGEIQGMIAWKNRNPDLKVVWSLGGWSYSRPFFEMTKSPQKRKKFIDSVVAWLDDPVMGFVDGVDIDWEFPGGLGADAGVGDASVDGSNYVALVKELREALDALGEKNQRSYELTTAIGVGPDKLDNFGLSAKIAQMLPYIDRLGLMSYDFSGSWDNAVGFNAAINDGKSPLGVEYVLKLLRDEHGITDFSKVAMGLAFYGRSHGNVVASDAASLVGAPSKGAGPGGTIEDGSFSYFDLYTNYIGPEGKGINGWSAHYYPEYGAGLLWNPAKTQVISFTPPKGIEASVELAKKYNMRGVFAWTVDDDNGMLLEAVHQAYGHNVTSVQPKNKPYVYAPACDMASGLTIKPGMVFSKDGSVYEAKGWVSNCPSMGESWEQANWTKLGSASEYTVLSGGAASASAANSGSDTSNAVVSQPTTPTPTPAPTAPATETPVETSPPATTDPATQPAEVVTQPSPTTGASVDGVAGWSSSAVYATNGTQVSYNGAIWANKWWTQGEEPGASQVWEKVSGGATSAPANSAAQGGATQPTDSAAPSSTSAWSPTTAYSAADTIVSHNGSTWKNKWWTQGEEPGNSPVWEEMASSSAAATGPQAWQSGRAYASAGTIVTHNGKQWKSKWWTQGEEPGVAAVWEEVQ</sequence>
<feature type="region of interest" description="Disordered" evidence="8">
    <location>
        <begin position="581"/>
        <end position="647"/>
    </location>
</feature>
<name>A0A6I4T2M9_9SPHN</name>
<feature type="signal peptide" evidence="9">
    <location>
        <begin position="1"/>
        <end position="31"/>
    </location>
</feature>
<protein>
    <recommendedName>
        <fullName evidence="2">chitinase</fullName>
        <ecNumber evidence="2">3.2.1.14</ecNumber>
    </recommendedName>
</protein>
<evidence type="ECO:0000313" key="12">
    <source>
        <dbReference type="Proteomes" id="UP000438476"/>
    </source>
</evidence>
<dbReference type="Pfam" id="PF00704">
    <property type="entry name" value="Glyco_hydro_18"/>
    <property type="match status" value="1"/>
</dbReference>
<keyword evidence="9" id="KW-0732">Signal</keyword>
<feature type="compositionally biased region" description="Low complexity" evidence="8">
    <location>
        <begin position="610"/>
        <end position="632"/>
    </location>
</feature>
<evidence type="ECO:0000256" key="2">
    <source>
        <dbReference type="ARBA" id="ARBA00012729"/>
    </source>
</evidence>
<dbReference type="PROSITE" id="PS51910">
    <property type="entry name" value="GH18_2"/>
    <property type="match status" value="1"/>
</dbReference>
<evidence type="ECO:0000256" key="5">
    <source>
        <dbReference type="ARBA" id="ARBA00023277"/>
    </source>
</evidence>
<dbReference type="PANTHER" id="PTHR11177:SF317">
    <property type="entry name" value="CHITINASE 12-RELATED"/>
    <property type="match status" value="1"/>
</dbReference>
<dbReference type="InterPro" id="IPR036573">
    <property type="entry name" value="CBM_sf_5/12"/>
</dbReference>
<feature type="region of interest" description="Disordered" evidence="8">
    <location>
        <begin position="751"/>
        <end position="773"/>
    </location>
</feature>
<dbReference type="Proteomes" id="UP000438476">
    <property type="component" value="Unassembled WGS sequence"/>
</dbReference>
<dbReference type="GO" id="GO:0008843">
    <property type="term" value="F:endochitinase activity"/>
    <property type="evidence" value="ECO:0007669"/>
    <property type="project" value="UniProtKB-EC"/>
</dbReference>
<evidence type="ECO:0000313" key="11">
    <source>
        <dbReference type="EMBL" id="MXO64582.1"/>
    </source>
</evidence>
<keyword evidence="5" id="KW-0119">Carbohydrate metabolism</keyword>
<dbReference type="InterPro" id="IPR017853">
    <property type="entry name" value="GH"/>
</dbReference>
<feature type="chain" id="PRO_5026101215" description="chitinase" evidence="9">
    <location>
        <begin position="32"/>
        <end position="818"/>
    </location>
</feature>
<feature type="region of interest" description="Disordered" evidence="8">
    <location>
        <begin position="694"/>
        <end position="726"/>
    </location>
</feature>
<dbReference type="InterPro" id="IPR001223">
    <property type="entry name" value="Glyco_hydro18_cat"/>
</dbReference>
<dbReference type="GO" id="GO:0030246">
    <property type="term" value="F:carbohydrate binding"/>
    <property type="evidence" value="ECO:0007669"/>
    <property type="project" value="InterPro"/>
</dbReference>
<dbReference type="SMART" id="SM00636">
    <property type="entry name" value="Glyco_18"/>
    <property type="match status" value="1"/>
</dbReference>
<dbReference type="InterPro" id="IPR001579">
    <property type="entry name" value="Glyco_hydro_18_chit_AS"/>
</dbReference>
<feature type="compositionally biased region" description="Low complexity" evidence="8">
    <location>
        <begin position="581"/>
        <end position="594"/>
    </location>
</feature>
<gene>
    <name evidence="11" type="ORF">GRI91_02295</name>
</gene>
<feature type="domain" description="GH18" evidence="10">
    <location>
        <begin position="73"/>
        <end position="504"/>
    </location>
</feature>
<dbReference type="GO" id="GO:0005576">
    <property type="term" value="C:extracellular region"/>
    <property type="evidence" value="ECO:0007669"/>
    <property type="project" value="InterPro"/>
</dbReference>
<evidence type="ECO:0000256" key="6">
    <source>
        <dbReference type="ARBA" id="ARBA00023295"/>
    </source>
</evidence>
<dbReference type="SUPFAM" id="SSF54556">
    <property type="entry name" value="Chitinase insertion domain"/>
    <property type="match status" value="1"/>
</dbReference>
<evidence type="ECO:0000259" key="10">
    <source>
        <dbReference type="PROSITE" id="PS51910"/>
    </source>
</evidence>
<keyword evidence="12" id="KW-1185">Reference proteome</keyword>
<dbReference type="Pfam" id="PF02839">
    <property type="entry name" value="CBM_5_12"/>
    <property type="match status" value="2"/>
</dbReference>
<organism evidence="11 12">
    <name type="scientific">Altericroceibacterium endophyticum</name>
    <dbReference type="NCBI Taxonomy" id="1808508"/>
    <lineage>
        <taxon>Bacteria</taxon>
        <taxon>Pseudomonadati</taxon>
        <taxon>Pseudomonadota</taxon>
        <taxon>Alphaproteobacteria</taxon>
        <taxon>Sphingomonadales</taxon>
        <taxon>Erythrobacteraceae</taxon>
        <taxon>Altericroceibacterium</taxon>
    </lineage>
</organism>
<dbReference type="SUPFAM" id="SSF51055">
    <property type="entry name" value="Carbohydrate binding domain"/>
    <property type="match status" value="3"/>
</dbReference>
<dbReference type="InterPro" id="IPR003610">
    <property type="entry name" value="CBM5/12"/>
</dbReference>
<proteinExistence type="predicted"/>
<accession>A0A6I4T2M9</accession>
<reference evidence="11 12" key="1">
    <citation type="submission" date="2019-12" db="EMBL/GenBank/DDBJ databases">
        <title>Genomic-based taxomic classification of the family Erythrobacteraceae.</title>
        <authorList>
            <person name="Xu L."/>
        </authorList>
    </citation>
    <scope>NUCLEOTIDE SEQUENCE [LARGE SCALE GENOMIC DNA]</scope>
    <source>
        <strain evidence="11 12">LMG 29518</strain>
    </source>
</reference>
<dbReference type="CDD" id="cd12215">
    <property type="entry name" value="ChiC_BD"/>
    <property type="match status" value="3"/>
</dbReference>
<dbReference type="GO" id="GO:0008061">
    <property type="term" value="F:chitin binding"/>
    <property type="evidence" value="ECO:0007669"/>
    <property type="project" value="InterPro"/>
</dbReference>
<keyword evidence="4" id="KW-0624">Polysaccharide degradation</keyword>
<dbReference type="SUPFAM" id="SSF51445">
    <property type="entry name" value="(Trans)glycosidases"/>
    <property type="match status" value="1"/>
</dbReference>
<dbReference type="PANTHER" id="PTHR11177">
    <property type="entry name" value="CHITINASE"/>
    <property type="match status" value="1"/>
</dbReference>
<evidence type="ECO:0000256" key="9">
    <source>
        <dbReference type="SAM" id="SignalP"/>
    </source>
</evidence>
<comment type="caution">
    <text evidence="11">The sequence shown here is derived from an EMBL/GenBank/DDBJ whole genome shotgun (WGS) entry which is preliminary data.</text>
</comment>
<feature type="compositionally biased region" description="Low complexity" evidence="8">
    <location>
        <begin position="709"/>
        <end position="726"/>
    </location>
</feature>
<evidence type="ECO:0000256" key="1">
    <source>
        <dbReference type="ARBA" id="ARBA00000822"/>
    </source>
</evidence>
<dbReference type="GO" id="GO:0006032">
    <property type="term" value="P:chitin catabolic process"/>
    <property type="evidence" value="ECO:0007669"/>
    <property type="project" value="UniProtKB-KW"/>
</dbReference>
<dbReference type="Gene3D" id="3.20.20.80">
    <property type="entry name" value="Glycosidases"/>
    <property type="match status" value="1"/>
</dbReference>
<evidence type="ECO:0000256" key="7">
    <source>
        <dbReference type="RuleBase" id="RU000489"/>
    </source>
</evidence>
<dbReference type="InterPro" id="IPR011583">
    <property type="entry name" value="Chitinase_II/V-like_cat"/>
</dbReference>
<evidence type="ECO:0000256" key="3">
    <source>
        <dbReference type="ARBA" id="ARBA00022801"/>
    </source>
</evidence>
<keyword evidence="6 7" id="KW-0326">Glycosidase</keyword>
<dbReference type="InterPro" id="IPR029070">
    <property type="entry name" value="Chitinase_insertion_sf"/>
</dbReference>
<feature type="compositionally biased region" description="Polar residues" evidence="8">
    <location>
        <begin position="695"/>
        <end position="705"/>
    </location>
</feature>
<dbReference type="EMBL" id="WTYT01000001">
    <property type="protein sequence ID" value="MXO64582.1"/>
    <property type="molecule type" value="Genomic_DNA"/>
</dbReference>
<dbReference type="PROSITE" id="PS01095">
    <property type="entry name" value="GH18_1"/>
    <property type="match status" value="1"/>
</dbReference>
<dbReference type="Gene3D" id="3.10.50.10">
    <property type="match status" value="1"/>
</dbReference>
<dbReference type="SMART" id="SM00495">
    <property type="entry name" value="ChtBD3"/>
    <property type="match status" value="3"/>
</dbReference>
<evidence type="ECO:0000256" key="8">
    <source>
        <dbReference type="SAM" id="MobiDB-lite"/>
    </source>
</evidence>
<dbReference type="InterPro" id="IPR050314">
    <property type="entry name" value="Glycosyl_Hydrlase_18"/>
</dbReference>
<dbReference type="EC" id="3.2.1.14" evidence="2"/>
<dbReference type="GO" id="GO:0005975">
    <property type="term" value="P:carbohydrate metabolic process"/>
    <property type="evidence" value="ECO:0007669"/>
    <property type="project" value="InterPro"/>
</dbReference>
<comment type="catalytic activity">
    <reaction evidence="1">
        <text>Random endo-hydrolysis of N-acetyl-beta-D-glucosaminide (1-&gt;4)-beta-linkages in chitin and chitodextrins.</text>
        <dbReference type="EC" id="3.2.1.14"/>
    </reaction>
</comment>
<dbReference type="AlphaFoldDB" id="A0A6I4T2M9"/>
<evidence type="ECO:0000256" key="4">
    <source>
        <dbReference type="ARBA" id="ARBA00023024"/>
    </source>
</evidence>
<keyword evidence="3 7" id="KW-0378">Hydrolase</keyword>
<keyword evidence="4" id="KW-0146">Chitin degradation</keyword>
<dbReference type="Gene3D" id="2.10.10.20">
    <property type="entry name" value="Carbohydrate-binding module superfamily 5/12"/>
    <property type="match status" value="3"/>
</dbReference>